<feature type="region of interest" description="Disordered" evidence="1">
    <location>
        <begin position="675"/>
        <end position="807"/>
    </location>
</feature>
<dbReference type="Gene3D" id="1.20.930.10">
    <property type="entry name" value="Conserved domain common to transcription factors TFIIS, elongin A, CRSP70"/>
    <property type="match status" value="1"/>
</dbReference>
<organism evidence="2">
    <name type="scientific">Phaffia rhodozyma</name>
    <name type="common">Yeast</name>
    <name type="synonym">Xanthophyllomyces dendrorhous</name>
    <dbReference type="NCBI Taxonomy" id="264483"/>
    <lineage>
        <taxon>Eukaryota</taxon>
        <taxon>Fungi</taxon>
        <taxon>Dikarya</taxon>
        <taxon>Basidiomycota</taxon>
        <taxon>Agaricomycotina</taxon>
        <taxon>Tremellomycetes</taxon>
        <taxon>Cystofilobasidiales</taxon>
        <taxon>Mrakiaceae</taxon>
        <taxon>Phaffia</taxon>
    </lineage>
</organism>
<evidence type="ECO:0000256" key="1">
    <source>
        <dbReference type="SAM" id="MobiDB-lite"/>
    </source>
</evidence>
<dbReference type="SUPFAM" id="SSF47676">
    <property type="entry name" value="Conserved domain common to transcription factors TFIIS, elongin A, CRSP70"/>
    <property type="match status" value="1"/>
</dbReference>
<feature type="compositionally biased region" description="Low complexity" evidence="1">
    <location>
        <begin position="111"/>
        <end position="142"/>
    </location>
</feature>
<protein>
    <submittedName>
        <fullName evidence="2">Transcription factor IIS, N-terminal</fullName>
    </submittedName>
</protein>
<name>A0A0F7SHQ0_PHARH</name>
<sequence length="819" mass="87544">MDPASQSVLALCRPGSDELAWLTEQLRSFPIMPGQTPQAYIRARASVCFPDMVLKVPEPVEAVPIPADLSAQPVGQTPTASAPGLSTVQPAPTSSLPAKVPAAAPKPKPTPNSNSTSTTKSGSSSSARPSSTSSTPRHTVSPPATPLTPAELQARITQLVNNISRSPVPTVREIVALLAPSPPTEAPAAPASLRTEFLQAAATAPVKFFSYWLDEPNAMGLIVSWLKPLLGKEARSWEGTALALLQFLKKLDITVSHLVKYKLGRMLTKMVDNEVLSQRVRDSAKNMVERYQILVDKMQSAANGADEGSNKKRRTSEKSSTPLAGIAKKTNTTTTTITTTAASKTPTSKTSTTPAARTTVVSSTTKPSTTDKAWFQKPGPSAPLTFNKKSASSSSSSSSATKSNASAGSSKQSDVFKQALSLLKQAEPVKQTAPIPSSTVLGKRPISAVEGAPAEVPAGRRRRVTFRPESELVQVKLIERAIYDGEEVMALDTLAEDVHGHRLTELDQSEGSSMKHSIRIYEQVDWFEPPDVELSSEPDSVATYVGQERESQALRELTVLGAMYLNPVDIPPCPSEAEIIVGSTEQTIEIMVPSEYVPTESEDPTTAATTIPLIHPEPSTLAGYTPAEPVSQPFIPPSSSTSNTENSSQPSAPPPLALAGIDFQKLGALAASLQKTQTEQQLQPNNNGFQPGPSQEYPAYPPVPSQDYPAYRPVASGSQPYQSEGSSYRGNEESMYPNSYPNQNSYQHHSQQQKHSGYGLPPPSGIADTMDFGGRGNSRTFQPSESMYPPRGGRGGGRGGSSRSQRLCRYYSTGQQILI</sequence>
<accession>A0A0F7SHQ0</accession>
<feature type="region of interest" description="Disordered" evidence="1">
    <location>
        <begin position="74"/>
        <end position="147"/>
    </location>
</feature>
<evidence type="ECO:0000313" key="2">
    <source>
        <dbReference type="EMBL" id="CDZ98486.1"/>
    </source>
</evidence>
<feature type="compositionally biased region" description="Polar residues" evidence="1">
    <location>
        <begin position="675"/>
        <end position="693"/>
    </location>
</feature>
<dbReference type="EMBL" id="LN483345">
    <property type="protein sequence ID" value="CDZ98486.1"/>
    <property type="molecule type" value="Genomic_DNA"/>
</dbReference>
<feature type="compositionally biased region" description="Polar residues" evidence="1">
    <location>
        <begin position="716"/>
        <end position="729"/>
    </location>
</feature>
<dbReference type="InterPro" id="IPR035441">
    <property type="entry name" value="TFIIS/LEDGF_dom_sf"/>
</dbReference>
<feature type="compositionally biased region" description="Low complexity" evidence="1">
    <location>
        <begin position="637"/>
        <end position="650"/>
    </location>
</feature>
<reference evidence="2" key="1">
    <citation type="submission" date="2014-08" db="EMBL/GenBank/DDBJ databases">
        <authorList>
            <person name="Sharma Rahul"/>
            <person name="Thines Marco"/>
        </authorList>
    </citation>
    <scope>NUCLEOTIDE SEQUENCE</scope>
</reference>
<dbReference type="AlphaFoldDB" id="A0A0F7SHQ0"/>
<feature type="compositionally biased region" description="Low complexity" evidence="1">
    <location>
        <begin position="327"/>
        <end position="370"/>
    </location>
</feature>
<feature type="compositionally biased region" description="Polar residues" evidence="1">
    <location>
        <begin position="74"/>
        <end position="93"/>
    </location>
</feature>
<feature type="region of interest" description="Disordered" evidence="1">
    <location>
        <begin position="302"/>
        <end position="411"/>
    </location>
</feature>
<feature type="compositionally biased region" description="Low complexity" evidence="1">
    <location>
        <begin position="94"/>
        <end position="103"/>
    </location>
</feature>
<proteinExistence type="predicted"/>
<feature type="region of interest" description="Disordered" evidence="1">
    <location>
        <begin position="616"/>
        <end position="658"/>
    </location>
</feature>
<feature type="compositionally biased region" description="Low complexity" evidence="1">
    <location>
        <begin position="742"/>
        <end position="759"/>
    </location>
</feature>
<feature type="compositionally biased region" description="Low complexity" evidence="1">
    <location>
        <begin position="388"/>
        <end position="411"/>
    </location>
</feature>